<evidence type="ECO:0000256" key="17">
    <source>
        <dbReference type="ARBA" id="ARBA00048829"/>
    </source>
</evidence>
<protein>
    <recommendedName>
        <fullName evidence="19">Dolichyl-diphosphooligosaccharide--protein glycosyltransferase subunit STT3</fullName>
        <ecNumber evidence="6">2.4.99.18</ecNumber>
    </recommendedName>
</protein>
<dbReference type="UniPathway" id="UPA00378"/>
<evidence type="ECO:0000256" key="19">
    <source>
        <dbReference type="ARBA" id="ARBA00067960"/>
    </source>
</evidence>
<evidence type="ECO:0000256" key="7">
    <source>
        <dbReference type="ARBA" id="ARBA00022676"/>
    </source>
</evidence>
<dbReference type="InterPro" id="IPR048307">
    <property type="entry name" value="STT3_N"/>
</dbReference>
<comment type="similarity">
    <text evidence="5">Belongs to the STT3 family.</text>
</comment>
<organism evidence="24 25">
    <name type="scientific">Imshaugia aleurites</name>
    <dbReference type="NCBI Taxonomy" id="172621"/>
    <lineage>
        <taxon>Eukaryota</taxon>
        <taxon>Fungi</taxon>
        <taxon>Dikarya</taxon>
        <taxon>Ascomycota</taxon>
        <taxon>Pezizomycotina</taxon>
        <taxon>Lecanoromycetes</taxon>
        <taxon>OSLEUM clade</taxon>
        <taxon>Lecanoromycetidae</taxon>
        <taxon>Lecanorales</taxon>
        <taxon>Lecanorineae</taxon>
        <taxon>Parmeliaceae</taxon>
        <taxon>Imshaugia</taxon>
    </lineage>
</organism>
<evidence type="ECO:0000256" key="5">
    <source>
        <dbReference type="ARBA" id="ARBA00010810"/>
    </source>
</evidence>
<dbReference type="AlphaFoldDB" id="A0A8H3J4I1"/>
<keyword evidence="16" id="KW-0464">Manganese</keyword>
<feature type="transmembrane region" description="Helical" evidence="21">
    <location>
        <begin position="21"/>
        <end position="44"/>
    </location>
</feature>
<dbReference type="GO" id="GO:0046872">
    <property type="term" value="F:metal ion binding"/>
    <property type="evidence" value="ECO:0007669"/>
    <property type="project" value="UniProtKB-KW"/>
</dbReference>
<keyword evidence="10" id="KW-0479">Metal-binding</keyword>
<comment type="cofactor">
    <cofactor evidence="1">
        <name>Mn(2+)</name>
        <dbReference type="ChEBI" id="CHEBI:29035"/>
    </cofactor>
</comment>
<accession>A0A8H3J4I1</accession>
<evidence type="ECO:0000256" key="14">
    <source>
        <dbReference type="ARBA" id="ARBA00023136"/>
    </source>
</evidence>
<feature type="domain" description="Oligosaccharyl transferase STT3 N-terminal" evidence="22">
    <location>
        <begin position="22"/>
        <end position="439"/>
    </location>
</feature>
<feature type="region of interest" description="Disordered" evidence="20">
    <location>
        <begin position="749"/>
        <end position="769"/>
    </location>
</feature>
<proteinExistence type="inferred from homology"/>
<dbReference type="GO" id="GO:0043687">
    <property type="term" value="P:post-translational protein modification"/>
    <property type="evidence" value="ECO:0007669"/>
    <property type="project" value="TreeGrafter"/>
</dbReference>
<evidence type="ECO:0000256" key="16">
    <source>
        <dbReference type="ARBA" id="ARBA00023211"/>
    </source>
</evidence>
<feature type="transmembrane region" description="Helical" evidence="21">
    <location>
        <begin position="289"/>
        <end position="307"/>
    </location>
</feature>
<feature type="domain" description="STT3/PglB/AglB core" evidence="23">
    <location>
        <begin position="564"/>
        <end position="613"/>
    </location>
</feature>
<comment type="catalytic activity">
    <reaction evidence="17">
        <text>a di-trans,poly-cis-dolichyl diphosphooligosaccharide + L-asparaginyl-[protein] = N(4)-(oligosaccharide-(1-&gt;4)-N-acetyl-beta-D-glucosaminyl-(1-&gt;4)-N-acetyl-beta-D-glucosaminyl)-L-asparaginyl-[protein] + a di-trans,poly-cis-dolichyl diphosphate + H(+)</text>
        <dbReference type="Rhea" id="RHEA:22980"/>
        <dbReference type="Rhea" id="RHEA-COMP:12804"/>
        <dbReference type="Rhea" id="RHEA-COMP:12805"/>
        <dbReference type="Rhea" id="RHEA-COMP:19506"/>
        <dbReference type="Rhea" id="RHEA-COMP:19509"/>
        <dbReference type="ChEBI" id="CHEBI:15378"/>
        <dbReference type="ChEBI" id="CHEBI:50347"/>
        <dbReference type="ChEBI" id="CHEBI:57497"/>
        <dbReference type="ChEBI" id="CHEBI:57570"/>
        <dbReference type="ChEBI" id="CHEBI:132529"/>
        <dbReference type="EC" id="2.4.99.18"/>
    </reaction>
</comment>
<dbReference type="PANTHER" id="PTHR13872:SF1">
    <property type="entry name" value="DOLICHYL-DIPHOSPHOOLIGOSACCHARIDE--PROTEIN GLYCOSYLTRANSFERASE SUBUNIT STT3B"/>
    <property type="match status" value="1"/>
</dbReference>
<dbReference type="EMBL" id="CAJPDT010000131">
    <property type="protein sequence ID" value="CAF9940439.1"/>
    <property type="molecule type" value="Genomic_DNA"/>
</dbReference>
<comment type="pathway">
    <text evidence="4">Protein modification; protein glycosylation.</text>
</comment>
<feature type="transmembrane region" description="Helical" evidence="21">
    <location>
        <begin position="191"/>
        <end position="207"/>
    </location>
</feature>
<feature type="transmembrane region" description="Helical" evidence="21">
    <location>
        <begin position="257"/>
        <end position="283"/>
    </location>
</feature>
<dbReference type="PANTHER" id="PTHR13872">
    <property type="entry name" value="DOLICHYL-DIPHOSPHOOLIGOSACCHARIDE--PROTEIN GLYCOSYLTRANSFERASE SUBUNIT"/>
    <property type="match status" value="1"/>
</dbReference>
<dbReference type="Gene3D" id="3.40.50.12610">
    <property type="match status" value="1"/>
</dbReference>
<feature type="transmembrane region" description="Helical" evidence="21">
    <location>
        <begin position="135"/>
        <end position="154"/>
    </location>
</feature>
<reference evidence="24" key="1">
    <citation type="submission" date="2021-03" db="EMBL/GenBank/DDBJ databases">
        <authorList>
            <person name="Tagirdzhanova G."/>
        </authorList>
    </citation>
    <scope>NUCLEOTIDE SEQUENCE</scope>
</reference>
<evidence type="ECO:0000256" key="15">
    <source>
        <dbReference type="ARBA" id="ARBA00023180"/>
    </source>
</evidence>
<feature type="transmembrane region" description="Helical" evidence="21">
    <location>
        <begin position="407"/>
        <end position="425"/>
    </location>
</feature>
<evidence type="ECO:0000259" key="22">
    <source>
        <dbReference type="Pfam" id="PF02516"/>
    </source>
</evidence>
<gene>
    <name evidence="24" type="primary">STT3</name>
    <name evidence="24" type="ORF">IMSHALPRED_002027</name>
</gene>
<evidence type="ECO:0000313" key="25">
    <source>
        <dbReference type="Proteomes" id="UP000664534"/>
    </source>
</evidence>
<feature type="transmembrane region" description="Helical" evidence="21">
    <location>
        <begin position="107"/>
        <end position="123"/>
    </location>
</feature>
<comment type="cofactor">
    <cofactor evidence="2">
        <name>Mg(2+)</name>
        <dbReference type="ChEBI" id="CHEBI:18420"/>
    </cofactor>
</comment>
<evidence type="ECO:0000256" key="18">
    <source>
        <dbReference type="ARBA" id="ARBA00059243"/>
    </source>
</evidence>
<feature type="compositionally biased region" description="Basic residues" evidence="20">
    <location>
        <begin position="752"/>
        <end position="769"/>
    </location>
</feature>
<evidence type="ECO:0000256" key="20">
    <source>
        <dbReference type="SAM" id="MobiDB-lite"/>
    </source>
</evidence>
<keyword evidence="25" id="KW-1185">Reference proteome</keyword>
<dbReference type="OrthoDB" id="10261066at2759"/>
<dbReference type="InterPro" id="IPR048999">
    <property type="entry name" value="STT3-PglB_core"/>
</dbReference>
<keyword evidence="8 24" id="KW-0808">Transferase</keyword>
<keyword evidence="12" id="KW-0460">Magnesium</keyword>
<keyword evidence="15" id="KW-0325">Glycoprotein</keyword>
<evidence type="ECO:0000256" key="11">
    <source>
        <dbReference type="ARBA" id="ARBA00022824"/>
    </source>
</evidence>
<evidence type="ECO:0000256" key="13">
    <source>
        <dbReference type="ARBA" id="ARBA00022989"/>
    </source>
</evidence>
<evidence type="ECO:0000256" key="21">
    <source>
        <dbReference type="SAM" id="Phobius"/>
    </source>
</evidence>
<keyword evidence="9 21" id="KW-0812">Transmembrane</keyword>
<feature type="transmembrane region" description="Helical" evidence="21">
    <location>
        <begin position="319"/>
        <end position="345"/>
    </location>
</feature>
<keyword evidence="11" id="KW-0256">Endoplasmic reticulum</keyword>
<feature type="transmembrane region" description="Helical" evidence="21">
    <location>
        <begin position="380"/>
        <end position="400"/>
    </location>
</feature>
<keyword evidence="7" id="KW-0328">Glycosyltransferase</keyword>
<evidence type="ECO:0000256" key="9">
    <source>
        <dbReference type="ARBA" id="ARBA00022692"/>
    </source>
</evidence>
<dbReference type="GO" id="GO:0004579">
    <property type="term" value="F:dolichyl-diphosphooligosaccharide-protein glycotransferase activity"/>
    <property type="evidence" value="ECO:0007669"/>
    <property type="project" value="UniProtKB-EC"/>
</dbReference>
<evidence type="ECO:0000256" key="12">
    <source>
        <dbReference type="ARBA" id="ARBA00022842"/>
    </source>
</evidence>
<evidence type="ECO:0000256" key="8">
    <source>
        <dbReference type="ARBA" id="ARBA00022679"/>
    </source>
</evidence>
<evidence type="ECO:0000256" key="6">
    <source>
        <dbReference type="ARBA" id="ARBA00012605"/>
    </source>
</evidence>
<dbReference type="Proteomes" id="UP000664534">
    <property type="component" value="Unassembled WGS sequence"/>
</dbReference>
<evidence type="ECO:0000259" key="23">
    <source>
        <dbReference type="Pfam" id="PF21436"/>
    </source>
</evidence>
<evidence type="ECO:0000256" key="2">
    <source>
        <dbReference type="ARBA" id="ARBA00001946"/>
    </source>
</evidence>
<comment type="caution">
    <text evidence="24">The sequence shown here is derived from an EMBL/GenBank/DDBJ whole genome shotgun (WGS) entry which is preliminary data.</text>
</comment>
<evidence type="ECO:0000256" key="4">
    <source>
        <dbReference type="ARBA" id="ARBA00004922"/>
    </source>
</evidence>
<dbReference type="EC" id="2.4.99.18" evidence="6"/>
<evidence type="ECO:0000256" key="3">
    <source>
        <dbReference type="ARBA" id="ARBA00004477"/>
    </source>
</evidence>
<keyword evidence="14 21" id="KW-0472">Membrane</keyword>
<evidence type="ECO:0000313" key="24">
    <source>
        <dbReference type="EMBL" id="CAF9940439.1"/>
    </source>
</evidence>
<name>A0A8H3J4I1_9LECA</name>
<sequence length="769" mass="86138">MAVEVLEPFLKGDTGRNTRGLLRLIILCTIAAAAVASRLFSVILDPWFNFRATKYLVQNGFYSFWDWFDDREASHPVAQLVYEPRKPAEEPKRTRTWHPLGRVTGGTLYPGLMVTSGIIYHVLRFLSMPVDIRNICVLLAPGFSGLTAFASYLITSEMTTSPSAGLLAAIFMGITPGYISRSVAGSYDNEAIAIFLLVFTFFLWIKSVKNGSAMWGALTALFYGYMVSAWGGYVFITNLLPLHTFVLICMGRYSPRLYVSYSTWFALGTLASMQVPFVGFLPIRSSDHMSALGVFGLLQLVAFVEFIRQQVPNKQFQTLLRGLIFVVFVVSMGVLVLLTVSGVIAPWSGRFYSLWDTGYAKIHIPIIASVSEHQPTAWPAFFFDLNLMIWLFPAGVYMCFQQLKDEHVFVVIYAVLASYFAGVMVRLMLTLTPVVCIAAALAISSILDTYLVAENPIPKETQANGQATSDSIKSAADVIKDSLRSTRNPVLGIYSYVSKASVVGAVTTYLLLFVLHCTWVTSNAYSSPSVVLASKLPDGSQHIIDDYREAYYWLRQNTPDKAKIMSWWDYGYQIGGMADRPTLVDNNTWNNTHIATVGKAMSSREEVSYPILRQHDVDYVLVVFGGLLGYSGDDINKFLWMVRISEGIWPDEINERNYFTARGEYRVDDEATPTMRNSLMYKMSYYNYNALFPAGQAQDRVRGSKLPAEGPQLSTLEEAFTSENWIIRIYKVKDLDNVGRDHGSAVAFDKGNKKKKTAKRRGARVLRVE</sequence>
<dbReference type="Pfam" id="PF21436">
    <property type="entry name" value="STT3-PglB_core"/>
    <property type="match status" value="1"/>
</dbReference>
<dbReference type="GO" id="GO:0008250">
    <property type="term" value="C:oligosaccharyltransferase complex"/>
    <property type="evidence" value="ECO:0007669"/>
    <property type="project" value="UniProtKB-ARBA"/>
</dbReference>
<evidence type="ECO:0000256" key="10">
    <source>
        <dbReference type="ARBA" id="ARBA00022723"/>
    </source>
</evidence>
<dbReference type="GO" id="GO:0018279">
    <property type="term" value="P:protein N-linked glycosylation via asparagine"/>
    <property type="evidence" value="ECO:0007669"/>
    <property type="project" value="TreeGrafter"/>
</dbReference>
<feature type="transmembrane region" description="Helical" evidence="21">
    <location>
        <begin position="160"/>
        <end position="179"/>
    </location>
</feature>
<comment type="subcellular location">
    <subcellularLocation>
        <location evidence="3">Endoplasmic reticulum membrane</location>
        <topology evidence="3">Multi-pass membrane protein</topology>
    </subcellularLocation>
</comment>
<dbReference type="InterPro" id="IPR003674">
    <property type="entry name" value="Oligo_trans_STT3"/>
</dbReference>
<keyword evidence="13 21" id="KW-1133">Transmembrane helix</keyword>
<dbReference type="Pfam" id="PF02516">
    <property type="entry name" value="STT3"/>
    <property type="match status" value="1"/>
</dbReference>
<evidence type="ECO:0000256" key="1">
    <source>
        <dbReference type="ARBA" id="ARBA00001936"/>
    </source>
</evidence>
<comment type="function">
    <text evidence="18">Catalytic subunit of the oligosaccharyl transferase (OST) complex that catalyzes the initial transfer of a defined glycan (Glc(3)Man(9)GlcNAc(2) in eukaryotes) from the lipid carrier dolichol-pyrophosphate to an asparagine residue within an Asn-X-Ser/Thr consensus motif in nascent polypeptide chains, the first step in protein N-glycosylation. N-glycosylation occurs cotranslationally and the complex associates with the Sec61 complex at the channel-forming translocon complex that mediates protein translocation across the endoplasmic reticulum (ER). All subunits are required for a maximal enzyme activity. This subunit contains the active site and the acceptor peptide and donor lipid-linked oligosaccharide (LLO) binding pockets.</text>
</comment>
<dbReference type="FunFam" id="3.40.50.12610:FF:000001">
    <property type="entry name" value="Dolichyl-diphosphooligosaccharide--protein glycosyltransferase subunit STT3B"/>
    <property type="match status" value="1"/>
</dbReference>